<evidence type="ECO:0000256" key="1">
    <source>
        <dbReference type="SAM" id="Phobius"/>
    </source>
</evidence>
<keyword evidence="1" id="KW-0812">Transmembrane</keyword>
<dbReference type="Proteomes" id="UP000054561">
    <property type="component" value="Unassembled WGS sequence"/>
</dbReference>
<keyword evidence="3" id="KW-1185">Reference proteome</keyword>
<accession>A0A0D9QD02</accession>
<evidence type="ECO:0000313" key="2">
    <source>
        <dbReference type="EMBL" id="KJP84859.1"/>
    </source>
</evidence>
<evidence type="ECO:0000313" key="3">
    <source>
        <dbReference type="Proteomes" id="UP000054561"/>
    </source>
</evidence>
<organism evidence="2 3">
    <name type="scientific">Plasmodium fragile</name>
    <dbReference type="NCBI Taxonomy" id="5857"/>
    <lineage>
        <taxon>Eukaryota</taxon>
        <taxon>Sar</taxon>
        <taxon>Alveolata</taxon>
        <taxon>Apicomplexa</taxon>
        <taxon>Aconoidasida</taxon>
        <taxon>Haemosporida</taxon>
        <taxon>Plasmodiidae</taxon>
        <taxon>Plasmodium</taxon>
        <taxon>Plasmodium (Plasmodium)</taxon>
    </lineage>
</organism>
<dbReference type="RefSeq" id="XP_012338539.1">
    <property type="nucleotide sequence ID" value="XM_012483116.1"/>
</dbReference>
<sequence length="110" mass="12840">MQKNKLTPTYMCLFCCTNTCVHVLFISVNSNFVVRDITIFIVILSATNAIINNWVMVIALSFFLFLYIILVIVIFNNYRKTYAPNNLCLNCNQLFKVILNFKIKLQFKNL</sequence>
<name>A0A0D9QD02_PLAFR</name>
<proteinExistence type="predicted"/>
<keyword evidence="1" id="KW-0472">Membrane</keyword>
<keyword evidence="1" id="KW-1133">Transmembrane helix</keyword>
<dbReference type="EMBL" id="KQ001781">
    <property type="protein sequence ID" value="KJP84859.1"/>
    <property type="molecule type" value="Genomic_DNA"/>
</dbReference>
<gene>
    <name evidence="2" type="ORF">AK88_05514</name>
</gene>
<feature type="transmembrane region" description="Helical" evidence="1">
    <location>
        <begin position="57"/>
        <end position="75"/>
    </location>
</feature>
<dbReference type="AlphaFoldDB" id="A0A0D9QD02"/>
<feature type="transmembrane region" description="Helical" evidence="1">
    <location>
        <begin position="32"/>
        <end position="51"/>
    </location>
</feature>
<dbReference type="VEuPathDB" id="PlasmoDB:AK88_05514"/>
<reference evidence="2 3" key="1">
    <citation type="submission" date="2014-03" db="EMBL/GenBank/DDBJ databases">
        <title>The Genome Sequence of Plasmodium fragile nilgiri.</title>
        <authorList>
            <consortium name="The Broad Institute Genomics Platform"/>
            <consortium name="The Broad Institute Genome Sequencing Center for Infectious Disease"/>
            <person name="Neafsey D."/>
            <person name="Duraisingh M."/>
            <person name="Young S.K."/>
            <person name="Zeng Q."/>
            <person name="Gargeya S."/>
            <person name="Abouelleil A."/>
            <person name="Alvarado L."/>
            <person name="Chapman S.B."/>
            <person name="Gainer-Dewar J."/>
            <person name="Goldberg J."/>
            <person name="Griggs A."/>
            <person name="Gujja S."/>
            <person name="Hansen M."/>
            <person name="Howarth C."/>
            <person name="Imamovic A."/>
            <person name="Larimer J."/>
            <person name="Pearson M."/>
            <person name="Poon T.W."/>
            <person name="Priest M."/>
            <person name="Roberts A."/>
            <person name="Saif S."/>
            <person name="Shea T."/>
            <person name="Sykes S."/>
            <person name="Wortman J."/>
            <person name="Nusbaum C."/>
            <person name="Birren B."/>
        </authorList>
    </citation>
    <scope>NUCLEOTIDE SEQUENCE [LARGE SCALE GENOMIC DNA]</scope>
    <source>
        <strain evidence="3">nilgiri</strain>
    </source>
</reference>
<protein>
    <submittedName>
        <fullName evidence="2">Uncharacterized protein</fullName>
    </submittedName>
</protein>
<dbReference type="GeneID" id="24270828"/>